<evidence type="ECO:0000313" key="4">
    <source>
        <dbReference type="EMBL" id="MRI80734.1"/>
    </source>
</evidence>
<evidence type="ECO:0000313" key="8">
    <source>
        <dbReference type="Proteomes" id="UP000440066"/>
    </source>
</evidence>
<evidence type="ECO:0000313" key="9">
    <source>
        <dbReference type="Proteomes" id="UP000469870"/>
    </source>
</evidence>
<evidence type="ECO:0000313" key="5">
    <source>
        <dbReference type="EMBL" id="MRI84562.1"/>
    </source>
</evidence>
<evidence type="ECO:0000256" key="1">
    <source>
        <dbReference type="ARBA" id="ARBA00005254"/>
    </source>
</evidence>
<accession>A0A6I2GFI8</accession>
<organism evidence="5 7">
    <name type="scientific">Fundicoccus ignavus</name>
    <dbReference type="NCBI Taxonomy" id="2664442"/>
    <lineage>
        <taxon>Bacteria</taxon>
        <taxon>Bacillati</taxon>
        <taxon>Bacillota</taxon>
        <taxon>Bacilli</taxon>
        <taxon>Lactobacillales</taxon>
        <taxon>Aerococcaceae</taxon>
        <taxon>Fundicoccus</taxon>
    </lineage>
</organism>
<sequence>MAEFETVLLDVNAGVATLTINQPKALNALSSAVLADISAAVDVVAADKSARVLVIKGAGDKAFVAGANIKEMSELSPAEGEAFSKAGNDTFSKIANLDIPSIAAVNGFALGGGSELALAADIRIGSTTARLGQPEVGLGIIPGFGGTQRLSRIVGIAKAKELIYTARIVKADEALNMGLLNQVVEVEELEAAVEKMVNAIMKQAPNSVIASKQAIDQGIELPLADALALEAKLFGEQFAHPNQKIGMTAFIEKSAPTFE</sequence>
<evidence type="ECO:0000313" key="6">
    <source>
        <dbReference type="EMBL" id="MRJ46860.1"/>
    </source>
</evidence>
<dbReference type="EMBL" id="WJQT01000004">
    <property type="protein sequence ID" value="MRJ46860.1"/>
    <property type="molecule type" value="Genomic_DNA"/>
</dbReference>
<dbReference type="GO" id="GO:0006635">
    <property type="term" value="P:fatty acid beta-oxidation"/>
    <property type="evidence" value="ECO:0007669"/>
    <property type="project" value="TreeGrafter"/>
</dbReference>
<dbReference type="SUPFAM" id="SSF52096">
    <property type="entry name" value="ClpP/crotonase"/>
    <property type="match status" value="1"/>
</dbReference>
<dbReference type="Pfam" id="PF00378">
    <property type="entry name" value="ECH_1"/>
    <property type="match status" value="1"/>
</dbReference>
<keyword evidence="2" id="KW-0456">Lyase</keyword>
<dbReference type="InterPro" id="IPR014748">
    <property type="entry name" value="Enoyl-CoA_hydra_C"/>
</dbReference>
<evidence type="ECO:0000313" key="7">
    <source>
        <dbReference type="Proteomes" id="UP000430975"/>
    </source>
</evidence>
<dbReference type="Gene3D" id="1.10.12.10">
    <property type="entry name" value="Lyase 2-enoyl-coa Hydratase, Chain A, domain 2"/>
    <property type="match status" value="1"/>
</dbReference>
<keyword evidence="7" id="KW-1185">Reference proteome</keyword>
<dbReference type="FunFam" id="1.10.12.10:FF:000001">
    <property type="entry name" value="Probable enoyl-CoA hydratase, mitochondrial"/>
    <property type="match status" value="1"/>
</dbReference>
<reference evidence="7 9" key="2">
    <citation type="submission" date="2019-11" db="EMBL/GenBank/DDBJ databases">
        <title>Characterisation of Fundicoccus ignavus gen. nov. sp. nov., a novel genus of the family Aerococcaceae isolated from bulk tank milk.</title>
        <authorList>
            <person name="Siebert A."/>
            <person name="Huptas C."/>
            <person name="Wenning M."/>
            <person name="Scherer S."/>
            <person name="Doll E.V."/>
        </authorList>
    </citation>
    <scope>NUCLEOTIDE SEQUENCE [LARGE SCALE GENOMIC DNA]</scope>
    <source>
        <strain evidence="4 9">DSM 109653</strain>
        <strain evidence="5 7">WS4759</strain>
    </source>
</reference>
<proteinExistence type="inferred from homology"/>
<dbReference type="Proteomes" id="UP000469870">
    <property type="component" value="Unassembled WGS sequence"/>
</dbReference>
<dbReference type="Proteomes" id="UP000430975">
    <property type="component" value="Unassembled WGS sequence"/>
</dbReference>
<comment type="caution">
    <text evidence="5">The sequence shown here is derived from an EMBL/GenBank/DDBJ whole genome shotgun (WGS) entry which is preliminary data.</text>
</comment>
<dbReference type="Gene3D" id="3.90.226.10">
    <property type="entry name" value="2-enoyl-CoA Hydratase, Chain A, domain 1"/>
    <property type="match status" value="1"/>
</dbReference>
<dbReference type="InterPro" id="IPR029045">
    <property type="entry name" value="ClpP/crotonase-like_dom_sf"/>
</dbReference>
<dbReference type="PROSITE" id="PS00166">
    <property type="entry name" value="ENOYL_COA_HYDRATASE"/>
    <property type="match status" value="1"/>
</dbReference>
<comment type="similarity">
    <text evidence="1 3">Belongs to the enoyl-CoA hydratase/isomerase family.</text>
</comment>
<dbReference type="PANTHER" id="PTHR11941">
    <property type="entry name" value="ENOYL-COA HYDRATASE-RELATED"/>
    <property type="match status" value="1"/>
</dbReference>
<name>A0A6I2GFI8_9LACT</name>
<reference evidence="6 8" key="1">
    <citation type="submission" date="2019-11" db="EMBL/GenBank/DDBJ databases">
        <title>Characterisation of Fundicoccus ignavus gen. nov. sp. nov., a novel genus of the family Aerococcaceae from bulk tank milk.</title>
        <authorList>
            <person name="Siebert A."/>
            <person name="Huptas C."/>
            <person name="Wenning M."/>
            <person name="Scherer S."/>
            <person name="Doll E.V."/>
        </authorList>
    </citation>
    <scope>NUCLEOTIDE SEQUENCE [LARGE SCALE GENOMIC DNA]</scope>
    <source>
        <strain evidence="6 8">DSM 109652</strain>
    </source>
</reference>
<evidence type="ECO:0000256" key="2">
    <source>
        <dbReference type="ARBA" id="ARBA00023239"/>
    </source>
</evidence>
<dbReference type="CDD" id="cd06558">
    <property type="entry name" value="crotonase-like"/>
    <property type="match status" value="1"/>
</dbReference>
<dbReference type="RefSeq" id="WP_153831947.1">
    <property type="nucleotide sequence ID" value="NZ_WJQR01000002.1"/>
</dbReference>
<dbReference type="Proteomes" id="UP000440066">
    <property type="component" value="Unassembled WGS sequence"/>
</dbReference>
<gene>
    <name evidence="6" type="ORF">GF867_04650</name>
    <name evidence="5" type="ORF">GIY09_01445</name>
    <name evidence="4" type="ORF">GIY11_01640</name>
</gene>
<dbReference type="GO" id="GO:0016836">
    <property type="term" value="F:hydro-lyase activity"/>
    <property type="evidence" value="ECO:0007669"/>
    <property type="project" value="UniProtKB-ARBA"/>
</dbReference>
<dbReference type="InterPro" id="IPR001753">
    <property type="entry name" value="Enoyl-CoA_hydra/iso"/>
</dbReference>
<dbReference type="PANTHER" id="PTHR11941:SF54">
    <property type="entry name" value="ENOYL-COA HYDRATASE, MITOCHONDRIAL"/>
    <property type="match status" value="1"/>
</dbReference>
<dbReference type="AlphaFoldDB" id="A0A6I2GFI8"/>
<dbReference type="InterPro" id="IPR018376">
    <property type="entry name" value="Enoyl-CoA_hyd/isom_CS"/>
</dbReference>
<dbReference type="FunFam" id="3.90.226.10:FF:000009">
    <property type="entry name" value="Carnitinyl-CoA dehydratase"/>
    <property type="match status" value="1"/>
</dbReference>
<dbReference type="EMBL" id="WJQR01000002">
    <property type="protein sequence ID" value="MRI80734.1"/>
    <property type="molecule type" value="Genomic_DNA"/>
</dbReference>
<evidence type="ECO:0000256" key="3">
    <source>
        <dbReference type="RuleBase" id="RU003707"/>
    </source>
</evidence>
<dbReference type="EMBL" id="WJQS01000001">
    <property type="protein sequence ID" value="MRI84562.1"/>
    <property type="molecule type" value="Genomic_DNA"/>
</dbReference>
<protein>
    <submittedName>
        <fullName evidence="5">Crotonase</fullName>
    </submittedName>
</protein>